<name>A0AAD2DSP5_9LAMI</name>
<feature type="region of interest" description="Disordered" evidence="1">
    <location>
        <begin position="43"/>
        <end position="110"/>
    </location>
</feature>
<sequence>MKIYHTVFFFLIAYTHFLSTNAFPISSSGRSLIPSNEKELAGNKLSQGMKMGEEQDFQGKKKNSLTIESITQDYGTPRANPGHDPGNPPPDNSDHAFQSHKIDGFMDIKD</sequence>
<evidence type="ECO:0000313" key="3">
    <source>
        <dbReference type="EMBL" id="CAI9765717.1"/>
    </source>
</evidence>
<reference evidence="3" key="1">
    <citation type="submission" date="2023-05" db="EMBL/GenBank/DDBJ databases">
        <authorList>
            <person name="Huff M."/>
        </authorList>
    </citation>
    <scope>NUCLEOTIDE SEQUENCE</scope>
</reference>
<keyword evidence="2" id="KW-0732">Signal</keyword>
<dbReference type="AlphaFoldDB" id="A0AAD2DSP5"/>
<protein>
    <submittedName>
        <fullName evidence="3">Uncharacterized protein</fullName>
    </submittedName>
</protein>
<feature type="compositionally biased region" description="Basic and acidic residues" evidence="1">
    <location>
        <begin position="100"/>
        <end position="110"/>
    </location>
</feature>
<keyword evidence="4" id="KW-1185">Reference proteome</keyword>
<feature type="chain" id="PRO_5042087151" evidence="2">
    <location>
        <begin position="23"/>
        <end position="110"/>
    </location>
</feature>
<organism evidence="3 4">
    <name type="scientific">Fraxinus pennsylvanica</name>
    <dbReference type="NCBI Taxonomy" id="56036"/>
    <lineage>
        <taxon>Eukaryota</taxon>
        <taxon>Viridiplantae</taxon>
        <taxon>Streptophyta</taxon>
        <taxon>Embryophyta</taxon>
        <taxon>Tracheophyta</taxon>
        <taxon>Spermatophyta</taxon>
        <taxon>Magnoliopsida</taxon>
        <taxon>eudicotyledons</taxon>
        <taxon>Gunneridae</taxon>
        <taxon>Pentapetalae</taxon>
        <taxon>asterids</taxon>
        <taxon>lamiids</taxon>
        <taxon>Lamiales</taxon>
        <taxon>Oleaceae</taxon>
        <taxon>Oleeae</taxon>
        <taxon>Fraxinus</taxon>
    </lineage>
</organism>
<feature type="compositionally biased region" description="Polar residues" evidence="1">
    <location>
        <begin position="64"/>
        <end position="74"/>
    </location>
</feature>
<evidence type="ECO:0000256" key="2">
    <source>
        <dbReference type="SAM" id="SignalP"/>
    </source>
</evidence>
<dbReference type="EMBL" id="OU503043">
    <property type="protein sequence ID" value="CAI9765717.1"/>
    <property type="molecule type" value="Genomic_DNA"/>
</dbReference>
<evidence type="ECO:0000313" key="4">
    <source>
        <dbReference type="Proteomes" id="UP000834106"/>
    </source>
</evidence>
<proteinExistence type="predicted"/>
<dbReference type="Proteomes" id="UP000834106">
    <property type="component" value="Chromosome 8"/>
</dbReference>
<accession>A0AAD2DSP5</accession>
<gene>
    <name evidence="3" type="ORF">FPE_LOCUS13147</name>
</gene>
<feature type="signal peptide" evidence="2">
    <location>
        <begin position="1"/>
        <end position="22"/>
    </location>
</feature>
<evidence type="ECO:0000256" key="1">
    <source>
        <dbReference type="SAM" id="MobiDB-lite"/>
    </source>
</evidence>